<keyword evidence="1" id="KW-0732">Signal</keyword>
<dbReference type="OrthoDB" id="118532at2"/>
<evidence type="ECO:0000313" key="3">
    <source>
        <dbReference type="Proteomes" id="UP000306918"/>
    </source>
</evidence>
<keyword evidence="3" id="KW-1185">Reference proteome</keyword>
<dbReference type="AlphaFoldDB" id="A0A4S8HZL2"/>
<organism evidence="2 3">
    <name type="scientific">Niastella caeni</name>
    <dbReference type="NCBI Taxonomy" id="2569763"/>
    <lineage>
        <taxon>Bacteria</taxon>
        <taxon>Pseudomonadati</taxon>
        <taxon>Bacteroidota</taxon>
        <taxon>Chitinophagia</taxon>
        <taxon>Chitinophagales</taxon>
        <taxon>Chitinophagaceae</taxon>
        <taxon>Niastella</taxon>
    </lineage>
</organism>
<feature type="signal peptide" evidence="1">
    <location>
        <begin position="1"/>
        <end position="20"/>
    </location>
</feature>
<dbReference type="Gene3D" id="2.60.120.560">
    <property type="entry name" value="Exo-inulinase, domain 1"/>
    <property type="match status" value="1"/>
</dbReference>
<comment type="caution">
    <text evidence="2">The sequence shown here is derived from an EMBL/GenBank/DDBJ whole genome shotgun (WGS) entry which is preliminary data.</text>
</comment>
<dbReference type="EMBL" id="STFF01000001">
    <property type="protein sequence ID" value="THU41187.1"/>
    <property type="molecule type" value="Genomic_DNA"/>
</dbReference>
<proteinExistence type="predicted"/>
<protein>
    <recommendedName>
        <fullName evidence="4">DUF1080 domain-containing protein</fullName>
    </recommendedName>
</protein>
<evidence type="ECO:0008006" key="4">
    <source>
        <dbReference type="Google" id="ProtNLM"/>
    </source>
</evidence>
<sequence>MIKALNLVVLSTLCALTTWAQTITWKKQEFELKNVTASVMKVNGEEVLKVERDLKVLPFDEKKLAATVDEPTYVKLKNVVLENGTIEVKMLSRIQDPSPFEAARGFIGLAFWISEKDTAYESIYLRPKNGRAEDQFMRNHTVQYYSYPHYKFDRLRRESAGLYETYVDIGLNEWITFRIEIEGEKARLYINDQKHPSFIVNKMKGSMTRGAIALWVDIGTIGYFKDLKVRAK</sequence>
<feature type="chain" id="PRO_5020883849" description="DUF1080 domain-containing protein" evidence="1">
    <location>
        <begin position="21"/>
        <end position="232"/>
    </location>
</feature>
<name>A0A4S8HZL2_9BACT</name>
<reference evidence="2 3" key="1">
    <citation type="submission" date="2019-04" db="EMBL/GenBank/DDBJ databases">
        <title>Niastella caeni sp. nov., isolated from activated sludge.</title>
        <authorList>
            <person name="Sheng M."/>
        </authorList>
    </citation>
    <scope>NUCLEOTIDE SEQUENCE [LARGE SCALE GENOMIC DNA]</scope>
    <source>
        <strain evidence="2 3">HX-2-15</strain>
    </source>
</reference>
<accession>A0A4S8HZL2</accession>
<evidence type="ECO:0000313" key="2">
    <source>
        <dbReference type="EMBL" id="THU41187.1"/>
    </source>
</evidence>
<evidence type="ECO:0000256" key="1">
    <source>
        <dbReference type="SAM" id="SignalP"/>
    </source>
</evidence>
<dbReference type="RefSeq" id="WP_136575677.1">
    <property type="nucleotide sequence ID" value="NZ_STFF01000001.1"/>
</dbReference>
<dbReference type="Proteomes" id="UP000306918">
    <property type="component" value="Unassembled WGS sequence"/>
</dbReference>
<gene>
    <name evidence="2" type="ORF">FAM09_03475</name>
</gene>